<name>A0ABT6G6R5_9PROT</name>
<dbReference type="SUPFAM" id="SSF58104">
    <property type="entry name" value="Methyl-accepting chemotaxis protein (MCP) signaling domain"/>
    <property type="match status" value="1"/>
</dbReference>
<dbReference type="InterPro" id="IPR000014">
    <property type="entry name" value="PAS"/>
</dbReference>
<feature type="domain" description="PAC" evidence="2">
    <location>
        <begin position="88"/>
        <end position="140"/>
    </location>
</feature>
<proteinExistence type="predicted"/>
<sequence>MNSLSASIRHEDHDLSSIMLDAVNASFAAAEFDLTGAVVRVNDRFLSMTGYDEDEVIGNHHSMFLPEELVNGPDYDLCWADLRAGKGKRVVLPCVTKQGERIWVEETYSPIRDCRGDVTGIVRLGVDVTERHDKLSDLQGKVDAIEHSHAVVEFDVKGNILTANHHFLSVMGYDLSEIAGQHHSMLVDPDYAQSADYRAFWRSLAKGKYSARQFKRIGKDGEEVWFEATYNPVFNPDGSVKKIVKFAVDITGEVASLTDLKTTLDTSFVDVDRSLCKFDQNYENVAKVCHQAKGHLEASGMVAGRMVASVGESAQRMTELRSVADNVFDLVIEGDVAAVALENAIDALRDQAANTPALGRLIDNVDDCISENVRILTALRLDMKAMLERVAVVSLAVDKQGEITGQITSEMQGIETSIAASQDLLSGMQKVSEEMALAIGQTREASVVLAR</sequence>
<dbReference type="PANTHER" id="PTHR24422:SF10">
    <property type="entry name" value="CHEMOTAXIS PROTEIN METHYLTRANSFERASE 2"/>
    <property type="match status" value="1"/>
</dbReference>
<dbReference type="InterPro" id="IPR000700">
    <property type="entry name" value="PAS-assoc_C"/>
</dbReference>
<evidence type="ECO:0000313" key="3">
    <source>
        <dbReference type="EMBL" id="MDG4717744.1"/>
    </source>
</evidence>
<accession>A0ABT6G6R5</accession>
<evidence type="ECO:0000313" key="4">
    <source>
        <dbReference type="Proteomes" id="UP001529180"/>
    </source>
</evidence>
<evidence type="ECO:0000259" key="1">
    <source>
        <dbReference type="PROSITE" id="PS50112"/>
    </source>
</evidence>
<organism evidence="3 4">
    <name type="scientific">Thalassospira aquimaris</name>
    <dbReference type="NCBI Taxonomy" id="3037796"/>
    <lineage>
        <taxon>Bacteria</taxon>
        <taxon>Pseudomonadati</taxon>
        <taxon>Pseudomonadota</taxon>
        <taxon>Alphaproteobacteria</taxon>
        <taxon>Rhodospirillales</taxon>
        <taxon>Thalassospiraceae</taxon>
        <taxon>Thalassospira</taxon>
    </lineage>
</organism>
<dbReference type="InterPro" id="IPR013655">
    <property type="entry name" value="PAS_fold_3"/>
</dbReference>
<evidence type="ECO:0000259" key="2">
    <source>
        <dbReference type="PROSITE" id="PS50113"/>
    </source>
</evidence>
<dbReference type="SMART" id="SM00086">
    <property type="entry name" value="PAC"/>
    <property type="match status" value="2"/>
</dbReference>
<comment type="caution">
    <text evidence="3">The sequence shown here is derived from an EMBL/GenBank/DDBJ whole genome shotgun (WGS) entry which is preliminary data.</text>
</comment>
<dbReference type="Gene3D" id="3.30.450.20">
    <property type="entry name" value="PAS domain"/>
    <property type="match status" value="2"/>
</dbReference>
<dbReference type="Pfam" id="PF13426">
    <property type="entry name" value="PAS_9"/>
    <property type="match status" value="1"/>
</dbReference>
<dbReference type="EMBL" id="JARSBO010000001">
    <property type="protein sequence ID" value="MDG4717744.1"/>
    <property type="molecule type" value="Genomic_DNA"/>
</dbReference>
<protein>
    <submittedName>
        <fullName evidence="3">PAS domain-containing protein</fullName>
    </submittedName>
</protein>
<dbReference type="PANTHER" id="PTHR24422">
    <property type="entry name" value="CHEMOTAXIS PROTEIN METHYLTRANSFERASE"/>
    <property type="match status" value="1"/>
</dbReference>
<feature type="domain" description="PAC" evidence="2">
    <location>
        <begin position="210"/>
        <end position="262"/>
    </location>
</feature>
<feature type="domain" description="PAS" evidence="1">
    <location>
        <begin position="151"/>
        <end position="190"/>
    </location>
</feature>
<gene>
    <name evidence="3" type="ORF">P7680_01975</name>
</gene>
<dbReference type="SMART" id="SM00091">
    <property type="entry name" value="PAS"/>
    <property type="match status" value="2"/>
</dbReference>
<dbReference type="CDD" id="cd00130">
    <property type="entry name" value="PAS"/>
    <property type="match status" value="2"/>
</dbReference>
<dbReference type="Pfam" id="PF08447">
    <property type="entry name" value="PAS_3"/>
    <property type="match status" value="1"/>
</dbReference>
<dbReference type="NCBIfam" id="TIGR00229">
    <property type="entry name" value="sensory_box"/>
    <property type="match status" value="2"/>
</dbReference>
<dbReference type="InterPro" id="IPR050903">
    <property type="entry name" value="Bact_Chemotaxis_MeTrfase"/>
</dbReference>
<keyword evidence="4" id="KW-1185">Reference proteome</keyword>
<dbReference type="RefSeq" id="WP_181846286.1">
    <property type="nucleotide sequence ID" value="NZ_JARSBO010000001.1"/>
</dbReference>
<dbReference type="Proteomes" id="UP001529180">
    <property type="component" value="Unassembled WGS sequence"/>
</dbReference>
<dbReference type="InterPro" id="IPR035965">
    <property type="entry name" value="PAS-like_dom_sf"/>
</dbReference>
<feature type="domain" description="PAS" evidence="1">
    <location>
        <begin position="33"/>
        <end position="68"/>
    </location>
</feature>
<dbReference type="PROSITE" id="PS50113">
    <property type="entry name" value="PAC"/>
    <property type="match status" value="2"/>
</dbReference>
<dbReference type="SUPFAM" id="SSF55785">
    <property type="entry name" value="PYP-like sensor domain (PAS domain)"/>
    <property type="match status" value="2"/>
</dbReference>
<dbReference type="InterPro" id="IPR001610">
    <property type="entry name" value="PAC"/>
</dbReference>
<dbReference type="PROSITE" id="PS50112">
    <property type="entry name" value="PAS"/>
    <property type="match status" value="2"/>
</dbReference>
<reference evidence="3 4" key="1">
    <citation type="submission" date="2023-03" db="EMBL/GenBank/DDBJ databases">
        <title>Strain FZY0004 represents a novel species in the genus Thalassospira isolated from seawater.</title>
        <authorList>
            <person name="Fu Z.-Y."/>
        </authorList>
    </citation>
    <scope>NUCLEOTIDE SEQUENCE [LARGE SCALE GENOMIC DNA]</scope>
    <source>
        <strain evidence="3 4">FZY0004</strain>
    </source>
</reference>